<feature type="compositionally biased region" description="Basic residues" evidence="1">
    <location>
        <begin position="475"/>
        <end position="497"/>
    </location>
</feature>
<accession>A0AAE9CX10</accession>
<proteinExistence type="predicted"/>
<reference evidence="2 3" key="1">
    <citation type="submission" date="2022-05" db="EMBL/GenBank/DDBJ databases">
        <title>Chromosome-level reference genomes for two strains of Caenorhabditis briggsae: an improved platform for comparative genomics.</title>
        <authorList>
            <person name="Stevens L."/>
            <person name="Andersen E.C."/>
        </authorList>
    </citation>
    <scope>NUCLEOTIDE SEQUENCE [LARGE SCALE GENOMIC DNA]</scope>
    <source>
        <strain evidence="2">QX1410_ONT</strain>
        <tissue evidence="2">Whole-organism</tissue>
    </source>
</reference>
<sequence>MSNRPSNSIDQEPAVAPEKRKDRVAPMELNKLEEVAPCEQKKQEAVDPKEHEAGHDNCRRIGIRYLQKTQEGKREKTQDTVRRSRKEETAPTRKPARPTESEPKSLTMNDSELNQEVNDLIDFKDDGSNSSETRHAEQEEEHPPVAPLTPGITIEKESAPIGTAKAAKGNSDAAAVTPGTSTPATGARRKKETIATEEVPAKKPRQDQEEMYKLINKRIRSIEKEIEHGKKAHLLMQRMEKSLEELQTTFKTELRKHGAGLHADLKKGFEENRSTHQRAGHEIHATNRKVDGLVTDSAVVKADLTRIKVLVEDSRQLWLTKMTGNPKPDHYSSPVATKEGSSSHWSTPYYDPIQEIQPIKENVNPAPKPYPPHEVCAFCGGFSHQSEACKKRPSWRTRRQIVFNKGKCSFCLQKHQEGEICPRDGEACETCSSLYPLDAAKALHHPALCDNLYLGAPIESSDRIEPSIRMDRSSRGRAPRRGRGRERGRGIHHGKHQ</sequence>
<feature type="region of interest" description="Disordered" evidence="1">
    <location>
        <begin position="166"/>
        <end position="206"/>
    </location>
</feature>
<gene>
    <name evidence="2" type="ORF">L3Y34_013769</name>
</gene>
<dbReference type="EMBL" id="CP090896">
    <property type="protein sequence ID" value="ULT85226.1"/>
    <property type="molecule type" value="Genomic_DNA"/>
</dbReference>
<dbReference type="KEGG" id="cbr:CBG_08919"/>
<feature type="compositionally biased region" description="Basic and acidic residues" evidence="1">
    <location>
        <begin position="70"/>
        <end position="103"/>
    </location>
</feature>
<organism evidence="2 3">
    <name type="scientific">Caenorhabditis briggsae</name>
    <dbReference type="NCBI Taxonomy" id="6238"/>
    <lineage>
        <taxon>Eukaryota</taxon>
        <taxon>Metazoa</taxon>
        <taxon>Ecdysozoa</taxon>
        <taxon>Nematoda</taxon>
        <taxon>Chromadorea</taxon>
        <taxon>Rhabditida</taxon>
        <taxon>Rhabditina</taxon>
        <taxon>Rhabditomorpha</taxon>
        <taxon>Rhabditoidea</taxon>
        <taxon>Rhabditidae</taxon>
        <taxon>Peloderinae</taxon>
        <taxon>Caenorhabditis</taxon>
    </lineage>
</organism>
<dbReference type="AlphaFoldDB" id="A0AAE9CX10"/>
<dbReference type="Proteomes" id="UP000827892">
    <property type="component" value="Chromosome X"/>
</dbReference>
<evidence type="ECO:0000313" key="3">
    <source>
        <dbReference type="Proteomes" id="UP000827892"/>
    </source>
</evidence>
<evidence type="ECO:0000313" key="2">
    <source>
        <dbReference type="EMBL" id="ULT85226.1"/>
    </source>
</evidence>
<feature type="compositionally biased region" description="Basic and acidic residues" evidence="1">
    <location>
        <begin position="121"/>
        <end position="143"/>
    </location>
</feature>
<feature type="region of interest" description="Disordered" evidence="1">
    <location>
        <begin position="464"/>
        <end position="497"/>
    </location>
</feature>
<feature type="compositionally biased region" description="Polar residues" evidence="1">
    <location>
        <begin position="1"/>
        <end position="10"/>
    </location>
</feature>
<feature type="compositionally biased region" description="Low complexity" evidence="1">
    <location>
        <begin position="166"/>
        <end position="175"/>
    </location>
</feature>
<name>A0AAE9CX10_CAEBR</name>
<dbReference type="OMA" id="HYEMATI"/>
<feature type="compositionally biased region" description="Polar residues" evidence="1">
    <location>
        <begin position="104"/>
        <end position="117"/>
    </location>
</feature>
<protein>
    <submittedName>
        <fullName evidence="2">Uncharacterized protein</fullName>
    </submittedName>
</protein>
<feature type="compositionally biased region" description="Basic and acidic residues" evidence="1">
    <location>
        <begin position="464"/>
        <end position="474"/>
    </location>
</feature>
<feature type="compositionally biased region" description="Basic and acidic residues" evidence="1">
    <location>
        <begin position="17"/>
        <end position="59"/>
    </location>
</feature>
<evidence type="ECO:0000256" key="1">
    <source>
        <dbReference type="SAM" id="MobiDB-lite"/>
    </source>
</evidence>
<feature type="region of interest" description="Disordered" evidence="1">
    <location>
        <begin position="1"/>
        <end position="151"/>
    </location>
</feature>